<gene>
    <name evidence="2" type="ORF">CDCA_CDCA06G1759</name>
</gene>
<proteinExistence type="predicted"/>
<reference evidence="2 3" key="1">
    <citation type="submission" date="2022-07" db="EMBL/GenBank/DDBJ databases">
        <title>Genome-wide signatures of adaptation to extreme environments.</title>
        <authorList>
            <person name="Cho C.H."/>
            <person name="Yoon H.S."/>
        </authorList>
    </citation>
    <scope>NUCLEOTIDE SEQUENCE [LARGE SCALE GENOMIC DNA]</scope>
    <source>
        <strain evidence="2 3">DBV 063 E5</strain>
    </source>
</reference>
<dbReference type="EMBL" id="JANCYW010000006">
    <property type="protein sequence ID" value="KAK4535734.1"/>
    <property type="molecule type" value="Genomic_DNA"/>
</dbReference>
<dbReference type="AlphaFoldDB" id="A0AAV9IU10"/>
<sequence>MAPEEGQQSGSPGGGRSSLQGFAERFMAAGVGTSRAGFDFKPDEAPHTETPSVQVPPPTSASPQSSSPLSRSPTRETWRSTFHPGGRSVQDGSMFDGSKDYTEGQASGQSVSEIYAQKRNTYYVAPRKNEE</sequence>
<dbReference type="Proteomes" id="UP001301350">
    <property type="component" value="Unassembled WGS sequence"/>
</dbReference>
<name>A0AAV9IU10_CYACA</name>
<feature type="compositionally biased region" description="Low complexity" evidence="1">
    <location>
        <begin position="1"/>
        <end position="10"/>
    </location>
</feature>
<keyword evidence="3" id="KW-1185">Reference proteome</keyword>
<feature type="compositionally biased region" description="Basic and acidic residues" evidence="1">
    <location>
        <begin position="38"/>
        <end position="47"/>
    </location>
</feature>
<evidence type="ECO:0000256" key="1">
    <source>
        <dbReference type="SAM" id="MobiDB-lite"/>
    </source>
</evidence>
<protein>
    <submittedName>
        <fullName evidence="2">Uncharacterized protein</fullName>
    </submittedName>
</protein>
<accession>A0AAV9IU10</accession>
<comment type="caution">
    <text evidence="2">The sequence shown here is derived from an EMBL/GenBank/DDBJ whole genome shotgun (WGS) entry which is preliminary data.</text>
</comment>
<evidence type="ECO:0000313" key="2">
    <source>
        <dbReference type="EMBL" id="KAK4535734.1"/>
    </source>
</evidence>
<evidence type="ECO:0000313" key="3">
    <source>
        <dbReference type="Proteomes" id="UP001301350"/>
    </source>
</evidence>
<feature type="region of interest" description="Disordered" evidence="1">
    <location>
        <begin position="1"/>
        <end position="113"/>
    </location>
</feature>
<organism evidence="2 3">
    <name type="scientific">Cyanidium caldarium</name>
    <name type="common">Red alga</name>
    <dbReference type="NCBI Taxonomy" id="2771"/>
    <lineage>
        <taxon>Eukaryota</taxon>
        <taxon>Rhodophyta</taxon>
        <taxon>Bangiophyceae</taxon>
        <taxon>Cyanidiales</taxon>
        <taxon>Cyanidiaceae</taxon>
        <taxon>Cyanidium</taxon>
    </lineage>
</organism>
<feature type="compositionally biased region" description="Low complexity" evidence="1">
    <location>
        <begin position="61"/>
        <end position="72"/>
    </location>
</feature>